<sequence>MVASLKTTKRFPLLNYTTHLKNPVCKENQTFLAKPDVTTTEPERKKRNIARDLQKLDSCGHRCRSQRIHGVRYEVLHLGFLSPR</sequence>
<accession>A0AAV4MPK9</accession>
<dbReference type="EMBL" id="BPLR01002497">
    <property type="protein sequence ID" value="GIX74320.1"/>
    <property type="molecule type" value="Genomic_DNA"/>
</dbReference>
<organism evidence="1 2">
    <name type="scientific">Caerostris extrusa</name>
    <name type="common">Bark spider</name>
    <name type="synonym">Caerostris bankana</name>
    <dbReference type="NCBI Taxonomy" id="172846"/>
    <lineage>
        <taxon>Eukaryota</taxon>
        <taxon>Metazoa</taxon>
        <taxon>Ecdysozoa</taxon>
        <taxon>Arthropoda</taxon>
        <taxon>Chelicerata</taxon>
        <taxon>Arachnida</taxon>
        <taxon>Araneae</taxon>
        <taxon>Araneomorphae</taxon>
        <taxon>Entelegynae</taxon>
        <taxon>Araneoidea</taxon>
        <taxon>Araneidae</taxon>
        <taxon>Caerostris</taxon>
    </lineage>
</organism>
<gene>
    <name evidence="1" type="ORF">CEXT_46541</name>
</gene>
<proteinExistence type="predicted"/>
<evidence type="ECO:0000313" key="2">
    <source>
        <dbReference type="Proteomes" id="UP001054945"/>
    </source>
</evidence>
<protein>
    <submittedName>
        <fullName evidence="1">Uncharacterized protein</fullName>
    </submittedName>
</protein>
<keyword evidence="2" id="KW-1185">Reference proteome</keyword>
<evidence type="ECO:0000313" key="1">
    <source>
        <dbReference type="EMBL" id="GIX74320.1"/>
    </source>
</evidence>
<dbReference type="Proteomes" id="UP001054945">
    <property type="component" value="Unassembled WGS sequence"/>
</dbReference>
<name>A0AAV4MPK9_CAEEX</name>
<dbReference type="AlphaFoldDB" id="A0AAV4MPK9"/>
<comment type="caution">
    <text evidence="1">The sequence shown here is derived from an EMBL/GenBank/DDBJ whole genome shotgun (WGS) entry which is preliminary data.</text>
</comment>
<reference evidence="1 2" key="1">
    <citation type="submission" date="2021-06" db="EMBL/GenBank/DDBJ databases">
        <title>Caerostris extrusa draft genome.</title>
        <authorList>
            <person name="Kono N."/>
            <person name="Arakawa K."/>
        </authorList>
    </citation>
    <scope>NUCLEOTIDE SEQUENCE [LARGE SCALE GENOMIC DNA]</scope>
</reference>